<organism evidence="6 7">
    <name type="scientific">Alkalicoccus saliphilus</name>
    <dbReference type="NCBI Taxonomy" id="200989"/>
    <lineage>
        <taxon>Bacteria</taxon>
        <taxon>Bacillati</taxon>
        <taxon>Bacillota</taxon>
        <taxon>Bacilli</taxon>
        <taxon>Bacillales</taxon>
        <taxon>Bacillaceae</taxon>
        <taxon>Alkalicoccus</taxon>
    </lineage>
</organism>
<dbReference type="CDD" id="cd07023">
    <property type="entry name" value="S49_Sppa_N_C"/>
    <property type="match status" value="1"/>
</dbReference>
<dbReference type="InterPro" id="IPR047272">
    <property type="entry name" value="S49_SppA_C"/>
</dbReference>
<proteinExistence type="inferred from homology"/>
<dbReference type="PANTHER" id="PTHR42987">
    <property type="entry name" value="PEPTIDASE S49"/>
    <property type="match status" value="1"/>
</dbReference>
<name>A0A2T4U8X7_9BACI</name>
<dbReference type="RefSeq" id="WP_107583761.1">
    <property type="nucleotide sequence ID" value="NZ_PZJJ01000004.1"/>
</dbReference>
<dbReference type="InterPro" id="IPR004635">
    <property type="entry name" value="Pept_S49_SppA"/>
</dbReference>
<evidence type="ECO:0000259" key="5">
    <source>
        <dbReference type="Pfam" id="PF01343"/>
    </source>
</evidence>
<dbReference type="Gene3D" id="3.90.226.10">
    <property type="entry name" value="2-enoyl-CoA Hydratase, Chain A, domain 1"/>
    <property type="match status" value="2"/>
</dbReference>
<dbReference type="SUPFAM" id="SSF52096">
    <property type="entry name" value="ClpP/crotonase"/>
    <property type="match status" value="1"/>
</dbReference>
<evidence type="ECO:0000256" key="3">
    <source>
        <dbReference type="ARBA" id="ARBA00022801"/>
    </source>
</evidence>
<dbReference type="Pfam" id="PF01343">
    <property type="entry name" value="Peptidase_S49"/>
    <property type="match status" value="1"/>
</dbReference>
<evidence type="ECO:0000256" key="1">
    <source>
        <dbReference type="ARBA" id="ARBA00008683"/>
    </source>
</evidence>
<dbReference type="GO" id="GO:0008236">
    <property type="term" value="F:serine-type peptidase activity"/>
    <property type="evidence" value="ECO:0007669"/>
    <property type="project" value="UniProtKB-KW"/>
</dbReference>
<keyword evidence="3" id="KW-0378">Hydrolase</keyword>
<comment type="similarity">
    <text evidence="1">Belongs to the peptidase S49 family.</text>
</comment>
<dbReference type="OrthoDB" id="9764363at2"/>
<dbReference type="AlphaFoldDB" id="A0A2T4U8X7"/>
<gene>
    <name evidence="6" type="primary">sppA</name>
    <name evidence="6" type="ORF">C6Y45_04130</name>
</gene>
<accession>A0A2T4U8X7</accession>
<keyword evidence="7" id="KW-1185">Reference proteome</keyword>
<dbReference type="GO" id="GO:0006508">
    <property type="term" value="P:proteolysis"/>
    <property type="evidence" value="ECO:0007669"/>
    <property type="project" value="UniProtKB-KW"/>
</dbReference>
<dbReference type="PANTHER" id="PTHR42987:SF7">
    <property type="entry name" value="SIGNAL PEPTIDE PEPTIDASE SPPA-RELATED"/>
    <property type="match status" value="1"/>
</dbReference>
<keyword evidence="4" id="KW-0720">Serine protease</keyword>
<sequence length="328" mass="35502">MNGKRWIALGAVALIILAAGAFRFGTALFQTDTEDFLAGAGGEEMSERVTEQGTDTGKIAVIHLDGVIQAGGGGVLGGGYDHQLLLDQFDHAAADPEVEGIVFRVNTPGGGVVESDEIHDKVQEVQEEYGKDVYVSMGSQAASGGYFVSAPAERIYANGQTITGSLGVIMQSFNVSELADNLGISDQTIKSGEFKDIMSATREMTDDDEEILQSIVDDAYTRFVDVIENGRDLSREEVENLADGRIYTGNQAAENGLVDDVGNLDDTIGAMKETLDRDPDVVEYERGFNMGQFFGMTADTLLEHRRVDELAAWLELNQGPQLMYLYTD</sequence>
<evidence type="ECO:0000256" key="4">
    <source>
        <dbReference type="ARBA" id="ARBA00022825"/>
    </source>
</evidence>
<evidence type="ECO:0000313" key="6">
    <source>
        <dbReference type="EMBL" id="PTL39839.1"/>
    </source>
</evidence>
<reference evidence="6 7" key="1">
    <citation type="submission" date="2018-03" db="EMBL/GenBank/DDBJ databases">
        <title>Alkalicoccus saliphilus sp. nov., isolated from a mineral pool.</title>
        <authorList>
            <person name="Zhao B."/>
        </authorList>
    </citation>
    <scope>NUCLEOTIDE SEQUENCE [LARGE SCALE GENOMIC DNA]</scope>
    <source>
        <strain evidence="6 7">6AG</strain>
    </source>
</reference>
<dbReference type="NCBIfam" id="TIGR00706">
    <property type="entry name" value="SppA_dom"/>
    <property type="match status" value="1"/>
</dbReference>
<dbReference type="InterPro" id="IPR002142">
    <property type="entry name" value="Peptidase_S49"/>
</dbReference>
<dbReference type="InterPro" id="IPR029045">
    <property type="entry name" value="ClpP/crotonase-like_dom_sf"/>
</dbReference>
<dbReference type="Proteomes" id="UP000240509">
    <property type="component" value="Unassembled WGS sequence"/>
</dbReference>
<feature type="domain" description="Peptidase S49" evidence="5">
    <location>
        <begin position="128"/>
        <end position="274"/>
    </location>
</feature>
<protein>
    <submittedName>
        <fullName evidence="6">Signal peptide peptidase SppA</fullName>
    </submittedName>
</protein>
<evidence type="ECO:0000313" key="7">
    <source>
        <dbReference type="Proteomes" id="UP000240509"/>
    </source>
</evidence>
<keyword evidence="2" id="KW-0645">Protease</keyword>
<evidence type="ECO:0000256" key="2">
    <source>
        <dbReference type="ARBA" id="ARBA00022670"/>
    </source>
</evidence>
<dbReference type="EMBL" id="PZJJ01000004">
    <property type="protein sequence ID" value="PTL39839.1"/>
    <property type="molecule type" value="Genomic_DNA"/>
</dbReference>
<comment type="caution">
    <text evidence="6">The sequence shown here is derived from an EMBL/GenBank/DDBJ whole genome shotgun (WGS) entry which is preliminary data.</text>
</comment>